<evidence type="ECO:0000259" key="1">
    <source>
        <dbReference type="Pfam" id="PF17032"/>
    </source>
</evidence>
<dbReference type="AlphaFoldDB" id="A0A1I4R276"/>
<reference evidence="2 3" key="1">
    <citation type="submission" date="2016-10" db="EMBL/GenBank/DDBJ databases">
        <authorList>
            <person name="de Groot N.N."/>
        </authorList>
    </citation>
    <scope>NUCLEOTIDE SEQUENCE [LARGE SCALE GENOMIC DNA]</scope>
    <source>
        <strain evidence="2 3">DSM 9990</strain>
    </source>
</reference>
<dbReference type="PANTHER" id="PTHR36718">
    <property type="entry name" value="OS05G0435400 PROTEIN"/>
    <property type="match status" value="1"/>
</dbReference>
<evidence type="ECO:0000313" key="3">
    <source>
        <dbReference type="Proteomes" id="UP000199611"/>
    </source>
</evidence>
<keyword evidence="3" id="KW-1185">Reference proteome</keyword>
<evidence type="ECO:0000313" key="2">
    <source>
        <dbReference type="EMBL" id="SFM46205.1"/>
    </source>
</evidence>
<dbReference type="InterPro" id="IPR031493">
    <property type="entry name" value="Zinc_ribbon_15"/>
</dbReference>
<dbReference type="RefSeq" id="WP_093393012.1">
    <property type="nucleotide sequence ID" value="NZ_FOUU01000001.1"/>
</dbReference>
<dbReference type="EMBL" id="FOUU01000001">
    <property type="protein sequence ID" value="SFM46205.1"/>
    <property type="molecule type" value="Genomic_DNA"/>
</dbReference>
<feature type="domain" description="Zinc-ribbon 15" evidence="1">
    <location>
        <begin position="21"/>
        <end position="103"/>
    </location>
</feature>
<dbReference type="OrthoDB" id="5515715at2"/>
<accession>A0A1I4R276</accession>
<dbReference type="PANTHER" id="PTHR36718:SF1">
    <property type="entry name" value="DOUBLE ZINC RIBBON PROTEIN MJ0416"/>
    <property type="match status" value="1"/>
</dbReference>
<dbReference type="Proteomes" id="UP000199611">
    <property type="component" value="Unassembled WGS sequence"/>
</dbReference>
<proteinExistence type="predicted"/>
<organism evidence="2 3">
    <name type="scientific">Thermodesulforhabdus norvegica</name>
    <dbReference type="NCBI Taxonomy" id="39841"/>
    <lineage>
        <taxon>Bacteria</taxon>
        <taxon>Pseudomonadati</taxon>
        <taxon>Thermodesulfobacteriota</taxon>
        <taxon>Syntrophobacteria</taxon>
        <taxon>Syntrophobacterales</taxon>
        <taxon>Thermodesulforhabdaceae</taxon>
        <taxon>Thermodesulforhabdus</taxon>
    </lineage>
</organism>
<protein>
    <submittedName>
        <fullName evidence="2">Zinc-ribbon family protein</fullName>
    </submittedName>
</protein>
<dbReference type="Pfam" id="PF17032">
    <property type="entry name" value="Zn_ribbon_15"/>
    <property type="match status" value="1"/>
</dbReference>
<gene>
    <name evidence="2" type="ORF">SAMN05660836_00347</name>
</gene>
<dbReference type="STRING" id="39841.SAMN05660836_00347"/>
<sequence>MFFFIGGVQPKTVTLDENPRLCPSCGLAQAKLKRIDHYVSLFFIPLFPVKKGEPLLMCERCGFAAPPDQADYFARSRQFHRRPQCPSCGLELDPSFNYCPRCGTKV</sequence>
<dbReference type="InterPro" id="IPR053281">
    <property type="entry name" value="Double_zinc_ribbon"/>
</dbReference>
<name>A0A1I4R276_9BACT</name>